<gene>
    <name evidence="2" type="ORF">C8N40_101606</name>
</gene>
<dbReference type="InterPro" id="IPR011990">
    <property type="entry name" value="TPR-like_helical_dom_sf"/>
</dbReference>
<name>A0A2T5YTY2_9BACT</name>
<dbReference type="EMBL" id="QBKI01000001">
    <property type="protein sequence ID" value="PTX22778.1"/>
    <property type="molecule type" value="Genomic_DNA"/>
</dbReference>
<feature type="chain" id="PRO_5015499527" evidence="1">
    <location>
        <begin position="21"/>
        <end position="495"/>
    </location>
</feature>
<evidence type="ECO:0000256" key="1">
    <source>
        <dbReference type="SAM" id="SignalP"/>
    </source>
</evidence>
<dbReference type="Pfam" id="PF12771">
    <property type="entry name" value="SusD-like_2"/>
    <property type="match status" value="1"/>
</dbReference>
<dbReference type="SUPFAM" id="SSF48452">
    <property type="entry name" value="TPR-like"/>
    <property type="match status" value="1"/>
</dbReference>
<dbReference type="Proteomes" id="UP000244225">
    <property type="component" value="Unassembled WGS sequence"/>
</dbReference>
<organism evidence="2 3">
    <name type="scientific">Pontibacter mucosus</name>
    <dbReference type="NCBI Taxonomy" id="1649266"/>
    <lineage>
        <taxon>Bacteria</taxon>
        <taxon>Pseudomonadati</taxon>
        <taxon>Bacteroidota</taxon>
        <taxon>Cytophagia</taxon>
        <taxon>Cytophagales</taxon>
        <taxon>Hymenobacteraceae</taxon>
        <taxon>Pontibacter</taxon>
    </lineage>
</organism>
<dbReference type="AlphaFoldDB" id="A0A2T5YTY2"/>
<accession>A0A2T5YTY2</accession>
<protein>
    <submittedName>
        <fullName evidence="2">SusD-like starch-binding protein associating with outer membrane</fullName>
    </submittedName>
</protein>
<keyword evidence="3" id="KW-1185">Reference proteome</keyword>
<keyword evidence="1" id="KW-0732">Signal</keyword>
<evidence type="ECO:0000313" key="3">
    <source>
        <dbReference type="Proteomes" id="UP000244225"/>
    </source>
</evidence>
<sequence>MKKKLLYMALGLVLAQSFTACETVDFGDTNENVNGPKEVYPAGLLAGAIETFSTMTGRDPFLKPTLYVQYQSQVTYTDEMLYAETPSSWNTYYARILPALNQVISYNMDEDNQLDPNLLAQGDPMNQAGVAMIYRAIVLKRLTDTWGDVPFSEAVQGLKNLTPAYDKQEDIYRQLIDDLKAGRDMLDESASGPKGDLIYGGDVAKWKKLANSVLLQASLQLSEVSSSKINPAEEFRAALADPAGVIEDVSDEAWYKFDAIAEYQNPFNPNRKADYFLSAEFVDAFQGDGGEYNPTSSKTYDARIEVYSKNPALEGVPYGFNDASGSGKNQVSPTHFWSATAPLPLMTASYTYLNRAEAAERGWTEEVAVEMLTKGIKLSFESLDTRKEVDIAEDANVYTAARLADALRVGMLQVIGEEKWKTLFPQGFDAWAEWRRTGYPNLKPATHYLNDGGIVRRYLYPIDERTLNATSFNAGITGLKPATDKNTSRVWWDVD</sequence>
<feature type="signal peptide" evidence="1">
    <location>
        <begin position="1"/>
        <end position="20"/>
    </location>
</feature>
<dbReference type="PROSITE" id="PS51257">
    <property type="entry name" value="PROKAR_LIPOPROTEIN"/>
    <property type="match status" value="1"/>
</dbReference>
<reference evidence="2 3" key="1">
    <citation type="submission" date="2018-04" db="EMBL/GenBank/DDBJ databases">
        <title>Genomic Encyclopedia of Archaeal and Bacterial Type Strains, Phase II (KMG-II): from individual species to whole genera.</title>
        <authorList>
            <person name="Goeker M."/>
        </authorList>
    </citation>
    <scope>NUCLEOTIDE SEQUENCE [LARGE SCALE GENOMIC DNA]</scope>
    <source>
        <strain evidence="2 3">DSM 100162</strain>
    </source>
</reference>
<comment type="caution">
    <text evidence="2">The sequence shown here is derived from an EMBL/GenBank/DDBJ whole genome shotgun (WGS) entry which is preliminary data.</text>
</comment>
<proteinExistence type="predicted"/>
<evidence type="ECO:0000313" key="2">
    <source>
        <dbReference type="EMBL" id="PTX22778.1"/>
    </source>
</evidence>
<dbReference type="InterPro" id="IPR041662">
    <property type="entry name" value="SusD-like_2"/>
</dbReference>
<dbReference type="Gene3D" id="1.25.40.390">
    <property type="match status" value="1"/>
</dbReference>
<dbReference type="OrthoDB" id="622163at2"/>